<dbReference type="PANTHER" id="PTHR45985">
    <property type="match status" value="1"/>
</dbReference>
<dbReference type="GO" id="GO:0016810">
    <property type="term" value="F:hydrolase activity, acting on carbon-nitrogen (but not peptide) bonds"/>
    <property type="evidence" value="ECO:0007669"/>
    <property type="project" value="InterPro"/>
</dbReference>
<dbReference type="SUPFAM" id="SSF88713">
    <property type="entry name" value="Glycoside hydrolase/deacetylase"/>
    <property type="match status" value="1"/>
</dbReference>
<dbReference type="InterPro" id="IPR052740">
    <property type="entry name" value="CE4"/>
</dbReference>
<protein>
    <submittedName>
        <fullName evidence="2">Putative peritrophic membrane chitin binding protein</fullName>
    </submittedName>
</protein>
<dbReference type="Gene3D" id="3.20.20.370">
    <property type="entry name" value="Glycoside hydrolase/deacetylase"/>
    <property type="match status" value="1"/>
</dbReference>
<dbReference type="InterPro" id="IPR011330">
    <property type="entry name" value="Glyco_hydro/deAcase_b/a-brl"/>
</dbReference>
<proteinExistence type="evidence at transcript level"/>
<accession>V5IEU4</accession>
<name>V5IEU4_IXORI</name>
<evidence type="ECO:0000259" key="1">
    <source>
        <dbReference type="Pfam" id="PF01522"/>
    </source>
</evidence>
<feature type="non-terminal residue" evidence="2">
    <location>
        <position position="1"/>
    </location>
</feature>
<dbReference type="Pfam" id="PF01522">
    <property type="entry name" value="Polysacc_deac_1"/>
    <property type="match status" value="1"/>
</dbReference>
<reference evidence="2" key="1">
    <citation type="journal article" date="2015" name="Sci. Rep.">
        <title>Tissue- and time-dependent transcription in Ixodes ricinus salivary glands and midguts when blood feeding on the vertebrate host.</title>
        <authorList>
            <person name="Kotsyfakis M."/>
            <person name="Schwarz A."/>
            <person name="Erhart J."/>
            <person name="Ribeiro J.M."/>
        </authorList>
    </citation>
    <scope>NUCLEOTIDE SEQUENCE</scope>
    <source>
        <tissue evidence="2">Salivary gland and midgut</tissue>
    </source>
</reference>
<dbReference type="InterPro" id="IPR002509">
    <property type="entry name" value="NODB_dom"/>
</dbReference>
<dbReference type="EMBL" id="GANP01009582">
    <property type="protein sequence ID" value="JAB74886.1"/>
    <property type="molecule type" value="mRNA"/>
</dbReference>
<evidence type="ECO:0000313" key="2">
    <source>
        <dbReference type="EMBL" id="JAB74886.1"/>
    </source>
</evidence>
<feature type="domain" description="NodB homology" evidence="1">
    <location>
        <begin position="24"/>
        <end position="115"/>
    </location>
</feature>
<dbReference type="GO" id="GO:0005975">
    <property type="term" value="P:carbohydrate metabolic process"/>
    <property type="evidence" value="ECO:0007669"/>
    <property type="project" value="InterPro"/>
</dbReference>
<dbReference type="AlphaFoldDB" id="V5IEU4"/>
<dbReference type="PANTHER" id="PTHR45985:SF8">
    <property type="entry name" value="CHITIN DEACETYLASE-LIKE 9, ISOFORM A"/>
    <property type="match status" value="1"/>
</dbReference>
<sequence length="365" mass="42581">CNTNNCRPPHCWCESTRPPVEDMPQFVMLTFDDAVTEANMKFYQELLGYPERKNQASGCRIAATFFVSAEYLDYPSVNELYRMGNEIALHSISHQTDGPGSYWNDLNTTGWEAEVVDERMMVAKFAKVPERDIRGLRGPFLFTGGDAGFRMLHSHFDYDCTLVHKRDSPNDAPVFPYTLDYGFRQLCIVHKCPKNTYPGLWTVPLNYLFRKYKEQGIEKYGQCAMADACLPQPETSQDIFEYLRFNFENFYNNNRAPFPVFLHEAWLRVGERKEGYLRFVDWLLEKEDVYLVTVSEVLDFMRDPEPKDSYTQRRCTKEDLPVSTCPERRSCRYPTTPLGGERYMRICGTTCPTNYPWVNNPYGNY</sequence>
<organism evidence="2">
    <name type="scientific">Ixodes ricinus</name>
    <name type="common">Common tick</name>
    <name type="synonym">Acarus ricinus</name>
    <dbReference type="NCBI Taxonomy" id="34613"/>
    <lineage>
        <taxon>Eukaryota</taxon>
        <taxon>Metazoa</taxon>
        <taxon>Ecdysozoa</taxon>
        <taxon>Arthropoda</taxon>
        <taxon>Chelicerata</taxon>
        <taxon>Arachnida</taxon>
        <taxon>Acari</taxon>
        <taxon>Parasitiformes</taxon>
        <taxon>Ixodida</taxon>
        <taxon>Ixodoidea</taxon>
        <taxon>Ixodidae</taxon>
        <taxon>Ixodinae</taxon>
        <taxon>Ixodes</taxon>
    </lineage>
</organism>